<dbReference type="InterPro" id="IPR039426">
    <property type="entry name" value="TonB-dep_rcpt-like"/>
</dbReference>
<dbReference type="RefSeq" id="WP_009021537.1">
    <property type="nucleotide sequence ID" value="NZ_DS999411.1"/>
</dbReference>
<keyword evidence="10 11" id="KW-0998">Cell outer membrane</keyword>
<dbReference type="EMBL" id="DS999411">
    <property type="protein sequence ID" value="EED36795.1"/>
    <property type="molecule type" value="Genomic_DNA"/>
</dbReference>
<dbReference type="PANTHER" id="PTHR32552">
    <property type="entry name" value="FERRICHROME IRON RECEPTOR-RELATED"/>
    <property type="match status" value="1"/>
</dbReference>
<keyword evidence="5 11" id="KW-0812">Transmembrane</keyword>
<evidence type="ECO:0000259" key="16">
    <source>
        <dbReference type="Pfam" id="PF07715"/>
    </source>
</evidence>
<dbReference type="HOGENOM" id="CLU_008287_15_1_6"/>
<evidence type="ECO:0008006" key="19">
    <source>
        <dbReference type="Google" id="ProtNLM"/>
    </source>
</evidence>
<feature type="signal peptide" evidence="14">
    <location>
        <begin position="1"/>
        <end position="26"/>
    </location>
</feature>
<evidence type="ECO:0000256" key="1">
    <source>
        <dbReference type="ARBA" id="ARBA00004571"/>
    </source>
</evidence>
<evidence type="ECO:0000256" key="11">
    <source>
        <dbReference type="PROSITE-ProRule" id="PRU01360"/>
    </source>
</evidence>
<sequence length="618" mass="68227">MNLSKKLLATATTSALLTLSAGLAFGQEQDTEVLENDKSNGLRLEEVVVSATYRDTSLMDTAGAISALTEDFMRNQGAEDMADLFQLVPGLNMATEAGGNNRFVVRGISSQTGESQLSITASAIGVYLDNVPVSSAVGPAVQMSSTIFDVQRVEVLKGPQGTLFGEGSQGGTIRYLFNKADPTAFDASLTVGGQMIDESDDYGHRIDGMVNFPITENFAIRAMGFDTSRPGWIDNVSPEEEDFNDSESRGGRLSFNWQASDRFALEGSYYDTKQTVNGASRSDFGTPYVQTSGRTPGRPPKSTDDFELYNLVANVDLGFATLTASTAYSEREMLFFHEYNGFLTTLIDFVWFLNEQDAGWPGNNPFIDPNLNSITNRNRLISEQQVHELRLVSNDEGSLRWTAGVFYKDSDDLYDFDLEVSGLPGKEFVEPIAVDILTPEDPDALNGLDNMKQWAVYGEVSYDFNPQWTLTVGGRYADLQQELGNQPELGAEDNPFTPKVELSWRPNDDLLLYATYAEGFRQGNTNRLFGATAEQDLINDIANKQAQEGISEEERAADLADLNGRLDVTRSERAFDGDTLKNYELGLKTTLFDGRAELRTAAYYIEWTDLIQSFRIPA</sequence>
<name>B8KW85_9GAMM</name>
<comment type="similarity">
    <text evidence="11 12">Belongs to the TonB-dependent receptor family.</text>
</comment>
<evidence type="ECO:0000256" key="8">
    <source>
        <dbReference type="ARBA" id="ARBA00023077"/>
    </source>
</evidence>
<dbReference type="Gene3D" id="2.40.170.20">
    <property type="entry name" value="TonB-dependent receptor, beta-barrel domain"/>
    <property type="match status" value="1"/>
</dbReference>
<feature type="chain" id="PRO_5002876028" description="TonB-dependent receptor" evidence="14">
    <location>
        <begin position="27"/>
        <end position="618"/>
    </location>
</feature>
<keyword evidence="4" id="KW-0410">Iron transport</keyword>
<feature type="domain" description="TonB-dependent receptor-like beta-barrel" evidence="15">
    <location>
        <begin position="263"/>
        <end position="614"/>
    </location>
</feature>
<dbReference type="Pfam" id="PF00593">
    <property type="entry name" value="TonB_dep_Rec_b-barrel"/>
    <property type="match status" value="1"/>
</dbReference>
<dbReference type="PANTHER" id="PTHR32552:SF81">
    <property type="entry name" value="TONB-DEPENDENT OUTER MEMBRANE RECEPTOR"/>
    <property type="match status" value="1"/>
</dbReference>
<evidence type="ECO:0000256" key="7">
    <source>
        <dbReference type="ARBA" id="ARBA00023065"/>
    </source>
</evidence>
<dbReference type="GO" id="GO:0009279">
    <property type="term" value="C:cell outer membrane"/>
    <property type="evidence" value="ECO:0007669"/>
    <property type="project" value="UniProtKB-SubCell"/>
</dbReference>
<evidence type="ECO:0000259" key="15">
    <source>
        <dbReference type="Pfam" id="PF00593"/>
    </source>
</evidence>
<keyword evidence="2 11" id="KW-0813">Transport</keyword>
<comment type="subcellular location">
    <subcellularLocation>
        <location evidence="1 11">Cell outer membrane</location>
        <topology evidence="1 11">Multi-pass membrane protein</topology>
    </subcellularLocation>
</comment>
<dbReference type="eggNOG" id="COG4771">
    <property type="taxonomic scope" value="Bacteria"/>
</dbReference>
<protein>
    <recommendedName>
        <fullName evidence="19">TonB-dependent receptor</fullName>
    </recommendedName>
</protein>
<dbReference type="OrthoDB" id="7051185at2"/>
<keyword evidence="7" id="KW-0406">Ion transport</keyword>
<evidence type="ECO:0000256" key="9">
    <source>
        <dbReference type="ARBA" id="ARBA00023136"/>
    </source>
</evidence>
<evidence type="ECO:0000256" key="10">
    <source>
        <dbReference type="ARBA" id="ARBA00023237"/>
    </source>
</evidence>
<evidence type="ECO:0000256" key="14">
    <source>
        <dbReference type="SAM" id="SignalP"/>
    </source>
</evidence>
<gene>
    <name evidence="17" type="ORF">NOR51B_2748</name>
</gene>
<keyword evidence="3 11" id="KW-1134">Transmembrane beta strand</keyword>
<evidence type="ECO:0000256" key="6">
    <source>
        <dbReference type="ARBA" id="ARBA00023004"/>
    </source>
</evidence>
<dbReference type="PROSITE" id="PS52016">
    <property type="entry name" value="TONB_DEPENDENT_REC_3"/>
    <property type="match status" value="1"/>
</dbReference>
<keyword evidence="6" id="KW-0408">Iron</keyword>
<reference evidence="18" key="1">
    <citation type="journal article" date="2013" name="BMC Microbiol.">
        <title>Taxonomy and evolution of bacteriochlorophyll a-containing members of the OM60/NOR5 clade of marine gammaproteobacteria: description of Luminiphilus syltensis gen. nov., sp. nov., reclassification of Haliea rubra as Pseudohaliea rubra gen. nov., comb. nov., and emendation of Chromatocurvus halotolerans.</title>
        <authorList>
            <person name="Spring S."/>
            <person name="Riedel T."/>
            <person name="Sproer C."/>
            <person name="Yan S."/>
            <person name="Harder J."/>
            <person name="Fuchs B.M."/>
        </authorList>
    </citation>
    <scope>NUCLEOTIDE SEQUENCE [LARGE SCALE GENOMIC DNA]</scope>
    <source>
        <strain evidence="18">NOR51-B</strain>
    </source>
</reference>
<evidence type="ECO:0000313" key="18">
    <source>
        <dbReference type="Proteomes" id="UP000004699"/>
    </source>
</evidence>
<evidence type="ECO:0000256" key="2">
    <source>
        <dbReference type="ARBA" id="ARBA00022448"/>
    </source>
</evidence>
<keyword evidence="18" id="KW-1185">Reference proteome</keyword>
<dbReference type="InterPro" id="IPR000531">
    <property type="entry name" value="Beta-barrel_TonB"/>
</dbReference>
<keyword evidence="8 12" id="KW-0798">TonB box</keyword>
<evidence type="ECO:0000256" key="12">
    <source>
        <dbReference type="RuleBase" id="RU003357"/>
    </source>
</evidence>
<keyword evidence="14" id="KW-0732">Signal</keyword>
<dbReference type="GO" id="GO:0006826">
    <property type="term" value="P:iron ion transport"/>
    <property type="evidence" value="ECO:0007669"/>
    <property type="project" value="UniProtKB-KW"/>
</dbReference>
<feature type="region of interest" description="Disordered" evidence="13">
    <location>
        <begin position="281"/>
        <end position="302"/>
    </location>
</feature>
<dbReference type="AlphaFoldDB" id="B8KW85"/>
<evidence type="ECO:0000313" key="17">
    <source>
        <dbReference type="EMBL" id="EED36795.1"/>
    </source>
</evidence>
<accession>B8KW85</accession>
<dbReference type="SUPFAM" id="SSF56935">
    <property type="entry name" value="Porins"/>
    <property type="match status" value="1"/>
</dbReference>
<keyword evidence="9 11" id="KW-0472">Membrane</keyword>
<organism evidence="17 18">
    <name type="scientific">Luminiphilus syltensis NOR5-1B</name>
    <dbReference type="NCBI Taxonomy" id="565045"/>
    <lineage>
        <taxon>Bacteria</taxon>
        <taxon>Pseudomonadati</taxon>
        <taxon>Pseudomonadota</taxon>
        <taxon>Gammaproteobacteria</taxon>
        <taxon>Cellvibrionales</taxon>
        <taxon>Halieaceae</taxon>
        <taxon>Luminiphilus</taxon>
    </lineage>
</organism>
<dbReference type="InterPro" id="IPR036942">
    <property type="entry name" value="Beta-barrel_TonB_sf"/>
</dbReference>
<proteinExistence type="inferred from homology"/>
<feature type="domain" description="TonB-dependent receptor plug" evidence="16">
    <location>
        <begin position="58"/>
        <end position="172"/>
    </location>
</feature>
<dbReference type="InterPro" id="IPR012910">
    <property type="entry name" value="Plug_dom"/>
</dbReference>
<evidence type="ECO:0000256" key="5">
    <source>
        <dbReference type="ARBA" id="ARBA00022692"/>
    </source>
</evidence>
<dbReference type="Pfam" id="PF07715">
    <property type="entry name" value="Plug"/>
    <property type="match status" value="1"/>
</dbReference>
<evidence type="ECO:0000256" key="13">
    <source>
        <dbReference type="SAM" id="MobiDB-lite"/>
    </source>
</evidence>
<dbReference type="STRING" id="565045.NOR51B_2748"/>
<evidence type="ECO:0000256" key="4">
    <source>
        <dbReference type="ARBA" id="ARBA00022496"/>
    </source>
</evidence>
<evidence type="ECO:0000256" key="3">
    <source>
        <dbReference type="ARBA" id="ARBA00022452"/>
    </source>
</evidence>
<dbReference type="Proteomes" id="UP000004699">
    <property type="component" value="Unassembled WGS sequence"/>
</dbReference>